<evidence type="ECO:0000313" key="2">
    <source>
        <dbReference type="EMBL" id="JAE00888.1"/>
    </source>
</evidence>
<name>A0A0A9EXW4_ARUDO</name>
<keyword evidence="1" id="KW-0812">Transmembrane</keyword>
<accession>A0A0A9EXW4</accession>
<evidence type="ECO:0000256" key="1">
    <source>
        <dbReference type="SAM" id="Phobius"/>
    </source>
</evidence>
<reference evidence="2" key="1">
    <citation type="submission" date="2014-09" db="EMBL/GenBank/DDBJ databases">
        <authorList>
            <person name="Magalhaes I.L.F."/>
            <person name="Oliveira U."/>
            <person name="Santos F.R."/>
            <person name="Vidigal T.H.D.A."/>
            <person name="Brescovit A.D."/>
            <person name="Santos A.J."/>
        </authorList>
    </citation>
    <scope>NUCLEOTIDE SEQUENCE</scope>
    <source>
        <tissue evidence="2">Shoot tissue taken approximately 20 cm above the soil surface</tissue>
    </source>
</reference>
<dbReference type="EMBL" id="GBRH01197008">
    <property type="protein sequence ID" value="JAE00888.1"/>
    <property type="molecule type" value="Transcribed_RNA"/>
</dbReference>
<keyword evidence="1" id="KW-1133">Transmembrane helix</keyword>
<feature type="transmembrane region" description="Helical" evidence="1">
    <location>
        <begin position="21"/>
        <end position="45"/>
    </location>
</feature>
<organism evidence="2">
    <name type="scientific">Arundo donax</name>
    <name type="common">Giant reed</name>
    <name type="synonym">Donax arundinaceus</name>
    <dbReference type="NCBI Taxonomy" id="35708"/>
    <lineage>
        <taxon>Eukaryota</taxon>
        <taxon>Viridiplantae</taxon>
        <taxon>Streptophyta</taxon>
        <taxon>Embryophyta</taxon>
        <taxon>Tracheophyta</taxon>
        <taxon>Spermatophyta</taxon>
        <taxon>Magnoliopsida</taxon>
        <taxon>Liliopsida</taxon>
        <taxon>Poales</taxon>
        <taxon>Poaceae</taxon>
        <taxon>PACMAD clade</taxon>
        <taxon>Arundinoideae</taxon>
        <taxon>Arundineae</taxon>
        <taxon>Arundo</taxon>
    </lineage>
</organism>
<protein>
    <submittedName>
        <fullName evidence="2">Uncharacterized protein</fullName>
    </submittedName>
</protein>
<reference evidence="2" key="2">
    <citation type="journal article" date="2015" name="Data Brief">
        <title>Shoot transcriptome of the giant reed, Arundo donax.</title>
        <authorList>
            <person name="Barrero R.A."/>
            <person name="Guerrero F.D."/>
            <person name="Moolhuijzen P."/>
            <person name="Goolsby J.A."/>
            <person name="Tidwell J."/>
            <person name="Bellgard S.E."/>
            <person name="Bellgard M.I."/>
        </authorList>
    </citation>
    <scope>NUCLEOTIDE SEQUENCE</scope>
    <source>
        <tissue evidence="2">Shoot tissue taken approximately 20 cm above the soil surface</tissue>
    </source>
</reference>
<sequence length="47" mass="5235">MQAMTSLSPVCSQMPSGKYSIFLLHQQILTIDVTLIAFLSFVFLADQ</sequence>
<keyword evidence="1" id="KW-0472">Membrane</keyword>
<proteinExistence type="predicted"/>
<dbReference type="AlphaFoldDB" id="A0A0A9EXW4"/>